<comment type="catalytic activity">
    <reaction evidence="8">
        <text>ATP + H2O = ADP + phosphate + H(+)</text>
        <dbReference type="Rhea" id="RHEA:13065"/>
        <dbReference type="ChEBI" id="CHEBI:15377"/>
        <dbReference type="ChEBI" id="CHEBI:15378"/>
        <dbReference type="ChEBI" id="CHEBI:30616"/>
        <dbReference type="ChEBI" id="CHEBI:43474"/>
        <dbReference type="ChEBI" id="CHEBI:456216"/>
        <dbReference type="EC" id="5.6.2.4"/>
    </reaction>
</comment>
<accession>A0ABT5TUT7</accession>
<dbReference type="PANTHER" id="PTHR11070:SF55">
    <property type="entry name" value="DNA 3'-5' HELICASE"/>
    <property type="match status" value="1"/>
</dbReference>
<dbReference type="GO" id="GO:0004386">
    <property type="term" value="F:helicase activity"/>
    <property type="evidence" value="ECO:0007669"/>
    <property type="project" value="UniProtKB-KW"/>
</dbReference>
<dbReference type="SUPFAM" id="SSF52540">
    <property type="entry name" value="P-loop containing nucleoside triphosphate hydrolases"/>
    <property type="match status" value="1"/>
</dbReference>
<evidence type="ECO:0000256" key="3">
    <source>
        <dbReference type="ARBA" id="ARBA00022806"/>
    </source>
</evidence>
<comment type="caution">
    <text evidence="9">Lacks conserved residue(s) required for the propagation of feature annotation.</text>
</comment>
<sequence length="441" mass="47112">MGEHLITPASAREELSRLAQELLEAEAEGRQRKPYADVVKVADALTMRARLMAVVEAYVRRKQEHGLLDFADQVALAARIAREVPEVGDQLRQQHRVVLLDEYQDTSVAQLELLSNLFGHGHPVTAVGDPHQAIYGWRGASAAALATFPARFPARAEDPEAAGTRTLYLSTSWRNDAAVLDVANTVAGPLRAAQATAAESGASVSVPVLRPRPGAGRGKVLGLYADSSAGEARAVAEQLAARWHPDTDRTAAVLCRTRSQFTPVVTALRAAGLPVVVLGLGGLLATPEVVDLRSTLQAAHDPSRGDAVMRLLTNLRLGMSDLHALHDWARHLAERATGQVTDDPDRRLDAREETSLVEAVDQPPSPGWTSRRGHTVTPAAAQRVSALSSLLRQVRQLTALPLPELVVATEQLLGLDIEVTARAGAGHTARASLDAFAEVAA</sequence>
<evidence type="ECO:0000256" key="9">
    <source>
        <dbReference type="PROSITE-ProRule" id="PRU00560"/>
    </source>
</evidence>
<keyword evidence="13" id="KW-1185">Reference proteome</keyword>
<dbReference type="PANTHER" id="PTHR11070">
    <property type="entry name" value="UVRD / RECB / PCRA DNA HELICASE FAMILY MEMBER"/>
    <property type="match status" value="1"/>
</dbReference>
<dbReference type="InterPro" id="IPR014016">
    <property type="entry name" value="UvrD-like_ATP-bd"/>
</dbReference>
<evidence type="ECO:0000259" key="10">
    <source>
        <dbReference type="PROSITE" id="PS51198"/>
    </source>
</evidence>
<dbReference type="Pfam" id="PF00580">
    <property type="entry name" value="UvrD-helicase"/>
    <property type="match status" value="1"/>
</dbReference>
<reference evidence="12" key="1">
    <citation type="submission" date="2023-02" db="EMBL/GenBank/DDBJ databases">
        <title>Georgenia sp.10Sc9-8, isolated from a soil sample collected from the Taklamakan desert.</title>
        <authorList>
            <person name="Liu S."/>
        </authorList>
    </citation>
    <scope>NUCLEOTIDE SEQUENCE</scope>
    <source>
        <strain evidence="12">10Sc9-8</strain>
    </source>
</reference>
<dbReference type="InterPro" id="IPR027417">
    <property type="entry name" value="P-loop_NTPase"/>
</dbReference>
<evidence type="ECO:0000256" key="1">
    <source>
        <dbReference type="ARBA" id="ARBA00022741"/>
    </source>
</evidence>
<evidence type="ECO:0000256" key="6">
    <source>
        <dbReference type="ARBA" id="ARBA00034617"/>
    </source>
</evidence>
<keyword evidence="5" id="KW-0413">Isomerase</keyword>
<comment type="caution">
    <text evidence="12">The sequence shown here is derived from an EMBL/GenBank/DDBJ whole genome shotgun (WGS) entry which is preliminary data.</text>
</comment>
<comment type="catalytic activity">
    <reaction evidence="6">
        <text>Couples ATP hydrolysis with the unwinding of duplex DNA by translocating in the 3'-5' direction.</text>
        <dbReference type="EC" id="5.6.2.4"/>
    </reaction>
</comment>
<evidence type="ECO:0000256" key="7">
    <source>
        <dbReference type="ARBA" id="ARBA00034808"/>
    </source>
</evidence>
<keyword evidence="2 9" id="KW-0378">Hydrolase</keyword>
<dbReference type="Proteomes" id="UP001165561">
    <property type="component" value="Unassembled WGS sequence"/>
</dbReference>
<dbReference type="EMBL" id="JARACI010000499">
    <property type="protein sequence ID" value="MDD9205453.1"/>
    <property type="molecule type" value="Genomic_DNA"/>
</dbReference>
<protein>
    <recommendedName>
        <fullName evidence="7">DNA 3'-5' helicase</fullName>
        <ecNumber evidence="7">5.6.2.4</ecNumber>
    </recommendedName>
</protein>
<organism evidence="12 13">
    <name type="scientific">Georgenia halotolerans</name>
    <dbReference type="NCBI Taxonomy" id="3028317"/>
    <lineage>
        <taxon>Bacteria</taxon>
        <taxon>Bacillati</taxon>
        <taxon>Actinomycetota</taxon>
        <taxon>Actinomycetes</taxon>
        <taxon>Micrococcales</taxon>
        <taxon>Bogoriellaceae</taxon>
        <taxon>Georgenia</taxon>
    </lineage>
</organism>
<evidence type="ECO:0000313" key="13">
    <source>
        <dbReference type="Proteomes" id="UP001165561"/>
    </source>
</evidence>
<keyword evidence="3 9" id="KW-0347">Helicase</keyword>
<evidence type="ECO:0000259" key="11">
    <source>
        <dbReference type="PROSITE" id="PS51217"/>
    </source>
</evidence>
<dbReference type="Gene3D" id="1.10.486.10">
    <property type="entry name" value="PCRA, domain 4"/>
    <property type="match status" value="1"/>
</dbReference>
<evidence type="ECO:0000256" key="8">
    <source>
        <dbReference type="ARBA" id="ARBA00048988"/>
    </source>
</evidence>
<dbReference type="PROSITE" id="PS51217">
    <property type="entry name" value="UVRD_HELICASE_CTER"/>
    <property type="match status" value="1"/>
</dbReference>
<feature type="domain" description="UvrD-like helicase ATP-binding" evidence="10">
    <location>
        <begin position="1"/>
        <end position="176"/>
    </location>
</feature>
<dbReference type="EC" id="5.6.2.4" evidence="7"/>
<dbReference type="InterPro" id="IPR000212">
    <property type="entry name" value="DNA_helicase_UvrD/REP"/>
</dbReference>
<dbReference type="InterPro" id="IPR014017">
    <property type="entry name" value="DNA_helicase_UvrD-like_C"/>
</dbReference>
<name>A0ABT5TUT7_9MICO</name>
<evidence type="ECO:0000313" key="12">
    <source>
        <dbReference type="EMBL" id="MDD9205453.1"/>
    </source>
</evidence>
<feature type="domain" description="UvrD-like helicase C-terminal" evidence="11">
    <location>
        <begin position="177"/>
        <end position="441"/>
    </location>
</feature>
<evidence type="ECO:0000256" key="5">
    <source>
        <dbReference type="ARBA" id="ARBA00023235"/>
    </source>
</evidence>
<evidence type="ECO:0000256" key="4">
    <source>
        <dbReference type="ARBA" id="ARBA00022840"/>
    </source>
</evidence>
<gene>
    <name evidence="12" type="ORF">PU560_03090</name>
</gene>
<dbReference type="PROSITE" id="PS51198">
    <property type="entry name" value="UVRD_HELICASE_ATP_BIND"/>
    <property type="match status" value="1"/>
</dbReference>
<proteinExistence type="predicted"/>
<keyword evidence="4 9" id="KW-0067">ATP-binding</keyword>
<dbReference type="Gene3D" id="3.40.50.300">
    <property type="entry name" value="P-loop containing nucleotide triphosphate hydrolases"/>
    <property type="match status" value="2"/>
</dbReference>
<keyword evidence="1 9" id="KW-0547">Nucleotide-binding</keyword>
<feature type="non-terminal residue" evidence="12">
    <location>
        <position position="441"/>
    </location>
</feature>
<evidence type="ECO:0000256" key="2">
    <source>
        <dbReference type="ARBA" id="ARBA00022801"/>
    </source>
</evidence>